<comment type="subcellular location">
    <subcellularLocation>
        <location evidence="6 9">Cytoplasm</location>
    </subcellularLocation>
</comment>
<dbReference type="PANTHER" id="PTHR10362">
    <property type="entry name" value="HISTIDINE AMMONIA-LYASE"/>
    <property type="match status" value="1"/>
</dbReference>
<dbReference type="Gene3D" id="1.20.200.10">
    <property type="entry name" value="Fumarase/aspartase (Central domain)"/>
    <property type="match status" value="1"/>
</dbReference>
<dbReference type="UniPathway" id="UPA00379">
    <property type="reaction ID" value="UER00549"/>
</dbReference>
<comment type="PTM">
    <text evidence="6">Contains an active site 4-methylidene-imidazol-5-one (MIO), which is formed autocatalytically by cyclization and dehydration of residues Ala-Ser-Gly.</text>
</comment>
<accession>A0A4R2RWR1</accession>
<dbReference type="InterPro" id="IPR005921">
    <property type="entry name" value="HutH"/>
</dbReference>
<keyword evidence="3 6" id="KW-0369">Histidine metabolism</keyword>
<dbReference type="PROSITE" id="PS00488">
    <property type="entry name" value="PAL_HISTIDASE"/>
    <property type="match status" value="1"/>
</dbReference>
<gene>
    <name evidence="6" type="primary">hutH</name>
    <name evidence="10" type="ORF">EDD57_1499</name>
</gene>
<sequence length="518" mass="55610">MDHSNQVSQLNTIWMDGNSITPQVVEQVAKREIRVSLSKEAEDRVVACRDMVDQLVKDDKVVYGVTTGFGLFSDVSISPADATQLQINLIRSHACAVGNPLPESVVRTIMLLRANALSKGYSGIRLETLQLLLDCLNQGVHPVIPEQGSLGASGDLAPLSHLALVLMGEGEAIYQGQRLSGADALDQAGLNPITLGAKEGLALINGTQIMTSLGVLAVSQADRLAKVADVIASMTLECLRGIPDAFAEGIQQVRPYPEQASVAQNFRTILQGSQLTTSQGEIRVQDAYSLRCLPQVHGAVRQVVAYTSEKIQIECNAATDNPLLFMEDGQVISGGNFHGQPIAFAMDFLKIGMSELANISERRTERLVNPALSGGLPAFLSHHPGLASGMMILQYVSASLVSENKVLAHPASVDSIPSSANQEDHVSMGTTAARQVTQIINHVAKVLAIECICAAEAADFVGADQLAPATRKLYEHIRSHVPRVVEDRSLSGEIELVASYLLEGDWLREVEKITGELF</sequence>
<dbReference type="Pfam" id="PF00221">
    <property type="entry name" value="Lyase_aromatic"/>
    <property type="match status" value="1"/>
</dbReference>
<evidence type="ECO:0000313" key="11">
    <source>
        <dbReference type="Proteomes" id="UP000294746"/>
    </source>
</evidence>
<evidence type="ECO:0000256" key="8">
    <source>
        <dbReference type="RuleBase" id="RU004479"/>
    </source>
</evidence>
<dbReference type="EC" id="4.3.1.3" evidence="2 6"/>
<dbReference type="FunFam" id="1.20.200.10:FF:000003">
    <property type="entry name" value="Histidine ammonia-lyase"/>
    <property type="match status" value="1"/>
</dbReference>
<dbReference type="Gene3D" id="1.10.275.10">
    <property type="entry name" value="Fumarase/aspartase (N-terminal domain)"/>
    <property type="match status" value="1"/>
</dbReference>
<dbReference type="NCBIfam" id="NF006871">
    <property type="entry name" value="PRK09367.1"/>
    <property type="match status" value="1"/>
</dbReference>
<comment type="caution">
    <text evidence="10">The sequence shown here is derived from an EMBL/GenBank/DDBJ whole genome shotgun (WGS) entry which is preliminary data.</text>
</comment>
<evidence type="ECO:0000256" key="4">
    <source>
        <dbReference type="ARBA" id="ARBA00023239"/>
    </source>
</evidence>
<dbReference type="InterPro" id="IPR024083">
    <property type="entry name" value="Fumarase/histidase_N"/>
</dbReference>
<evidence type="ECO:0000256" key="5">
    <source>
        <dbReference type="ARBA" id="ARBA00049269"/>
    </source>
</evidence>
<evidence type="ECO:0000256" key="6">
    <source>
        <dbReference type="HAMAP-Rule" id="MF_00229"/>
    </source>
</evidence>
<dbReference type="InterPro" id="IPR022313">
    <property type="entry name" value="Phe/His_NH3-lyase_AS"/>
</dbReference>
<evidence type="ECO:0000256" key="9">
    <source>
        <dbReference type="RuleBase" id="RU004480"/>
    </source>
</evidence>
<dbReference type="EMBL" id="SLXV01000049">
    <property type="protein sequence ID" value="TCP63565.1"/>
    <property type="molecule type" value="Genomic_DNA"/>
</dbReference>
<evidence type="ECO:0000256" key="1">
    <source>
        <dbReference type="ARBA" id="ARBA00005113"/>
    </source>
</evidence>
<organism evidence="10 11">
    <name type="scientific">Baia soyae</name>
    <dbReference type="NCBI Taxonomy" id="1544746"/>
    <lineage>
        <taxon>Bacteria</taxon>
        <taxon>Bacillati</taxon>
        <taxon>Bacillota</taxon>
        <taxon>Bacilli</taxon>
        <taxon>Bacillales</taxon>
        <taxon>Thermoactinomycetaceae</taxon>
        <taxon>Baia</taxon>
    </lineage>
</organism>
<evidence type="ECO:0000313" key="10">
    <source>
        <dbReference type="EMBL" id="TCP63565.1"/>
    </source>
</evidence>
<dbReference type="InterPro" id="IPR008948">
    <property type="entry name" value="L-Aspartase-like"/>
</dbReference>
<dbReference type="InterPro" id="IPR001106">
    <property type="entry name" value="Aromatic_Lyase"/>
</dbReference>
<dbReference type="SUPFAM" id="SSF48557">
    <property type="entry name" value="L-aspartase-like"/>
    <property type="match status" value="1"/>
</dbReference>
<reference evidence="10 11" key="1">
    <citation type="submission" date="2019-03" db="EMBL/GenBank/DDBJ databases">
        <title>Genomic Encyclopedia of Type Strains, Phase IV (KMG-IV): sequencing the most valuable type-strain genomes for metagenomic binning, comparative biology and taxonomic classification.</title>
        <authorList>
            <person name="Goeker M."/>
        </authorList>
    </citation>
    <scope>NUCLEOTIDE SEQUENCE [LARGE SCALE GENOMIC DNA]</scope>
    <source>
        <strain evidence="10 11">DSM 46831</strain>
    </source>
</reference>
<evidence type="ECO:0000256" key="7">
    <source>
        <dbReference type="RuleBase" id="RU003954"/>
    </source>
</evidence>
<dbReference type="GO" id="GO:0019557">
    <property type="term" value="P:L-histidine catabolic process to glutamate and formate"/>
    <property type="evidence" value="ECO:0007669"/>
    <property type="project" value="UniProtKB-UniPathway"/>
</dbReference>
<keyword evidence="6" id="KW-0963">Cytoplasm</keyword>
<dbReference type="HAMAP" id="MF_00229">
    <property type="entry name" value="His_ammonia_lyase"/>
    <property type="match status" value="1"/>
</dbReference>
<dbReference type="FunFam" id="1.10.275.10:FF:000005">
    <property type="entry name" value="Histidine ammonia-lyase"/>
    <property type="match status" value="1"/>
</dbReference>
<protein>
    <recommendedName>
        <fullName evidence="2 6">Histidine ammonia-lyase</fullName>
        <shortName evidence="6">Histidase</shortName>
        <ecNumber evidence="2 6">4.3.1.3</ecNumber>
    </recommendedName>
</protein>
<feature type="modified residue" description="2,3-didehydroalanine (Ser)" evidence="6">
    <location>
        <position position="153"/>
    </location>
</feature>
<keyword evidence="4 6" id="KW-0456">Lyase</keyword>
<dbReference type="AlphaFoldDB" id="A0A4R2RWR1"/>
<proteinExistence type="inferred from homology"/>
<dbReference type="GO" id="GO:0005737">
    <property type="term" value="C:cytoplasm"/>
    <property type="evidence" value="ECO:0007669"/>
    <property type="project" value="UniProtKB-SubCell"/>
</dbReference>
<comment type="catalytic activity">
    <reaction evidence="5 6 8">
        <text>L-histidine = trans-urocanate + NH4(+)</text>
        <dbReference type="Rhea" id="RHEA:21232"/>
        <dbReference type="ChEBI" id="CHEBI:17771"/>
        <dbReference type="ChEBI" id="CHEBI:28938"/>
        <dbReference type="ChEBI" id="CHEBI:57595"/>
        <dbReference type="EC" id="4.3.1.3"/>
    </reaction>
</comment>
<feature type="cross-link" description="5-imidazolinone (Ala-Gly)" evidence="6">
    <location>
        <begin position="152"/>
        <end position="154"/>
    </location>
</feature>
<dbReference type="GO" id="GO:0019556">
    <property type="term" value="P:L-histidine catabolic process to glutamate and formamide"/>
    <property type="evidence" value="ECO:0007669"/>
    <property type="project" value="UniProtKB-UniPathway"/>
</dbReference>
<dbReference type="NCBIfam" id="TIGR01225">
    <property type="entry name" value="hutH"/>
    <property type="match status" value="1"/>
</dbReference>
<name>A0A4R2RWR1_9BACL</name>
<dbReference type="CDD" id="cd00332">
    <property type="entry name" value="PAL-HAL"/>
    <property type="match status" value="1"/>
</dbReference>
<comment type="similarity">
    <text evidence="6 7">Belongs to the PAL/histidase family.</text>
</comment>
<evidence type="ECO:0000256" key="2">
    <source>
        <dbReference type="ARBA" id="ARBA00012994"/>
    </source>
</evidence>
<comment type="pathway">
    <text evidence="1 6 8">Amino-acid degradation; L-histidine degradation into L-glutamate; N-formimidoyl-L-glutamate from L-histidine: step 1/3.</text>
</comment>
<dbReference type="Proteomes" id="UP000294746">
    <property type="component" value="Unassembled WGS sequence"/>
</dbReference>
<dbReference type="GO" id="GO:0004397">
    <property type="term" value="F:histidine ammonia-lyase activity"/>
    <property type="evidence" value="ECO:0007669"/>
    <property type="project" value="UniProtKB-UniRule"/>
</dbReference>
<evidence type="ECO:0000256" key="3">
    <source>
        <dbReference type="ARBA" id="ARBA00022808"/>
    </source>
</evidence>
<keyword evidence="11" id="KW-1185">Reference proteome</keyword>